<dbReference type="HAMAP" id="MF_02033">
    <property type="entry name" value="FtsA"/>
    <property type="match status" value="1"/>
</dbReference>
<dbReference type="PANTHER" id="PTHR32432:SF4">
    <property type="entry name" value="CELL DIVISION PROTEIN FTSA"/>
    <property type="match status" value="1"/>
</dbReference>
<keyword evidence="3 5" id="KW-0472">Membrane</keyword>
<dbReference type="InterPro" id="IPR020823">
    <property type="entry name" value="Cell_div_FtsA"/>
</dbReference>
<keyword evidence="2 5" id="KW-0132">Cell division</keyword>
<dbReference type="Pfam" id="PF14450">
    <property type="entry name" value="FtsA"/>
    <property type="match status" value="2"/>
</dbReference>
<dbReference type="CDD" id="cd24048">
    <property type="entry name" value="ASKHA_NBD_FtsA"/>
    <property type="match status" value="1"/>
</dbReference>
<dbReference type="GO" id="GO:0032153">
    <property type="term" value="C:cell division site"/>
    <property type="evidence" value="ECO:0007669"/>
    <property type="project" value="UniProtKB-UniRule"/>
</dbReference>
<dbReference type="SMART" id="SM00842">
    <property type="entry name" value="FtsA"/>
    <property type="match status" value="1"/>
</dbReference>
<dbReference type="FunFam" id="3.30.1490.110:FF:000001">
    <property type="entry name" value="Cell division protein FtsA"/>
    <property type="match status" value="1"/>
</dbReference>
<dbReference type="PIRSF" id="PIRSF003101">
    <property type="entry name" value="FtsA"/>
    <property type="match status" value="1"/>
</dbReference>
<comment type="subunit">
    <text evidence="5">Self-interacts. Interacts with FtsZ.</text>
</comment>
<dbReference type="GO" id="GO:0009898">
    <property type="term" value="C:cytoplasmic side of plasma membrane"/>
    <property type="evidence" value="ECO:0007669"/>
    <property type="project" value="UniProtKB-UniRule"/>
</dbReference>
<dbReference type="EMBL" id="JAEMHM010000016">
    <property type="protein sequence ID" value="MBJ6726673.1"/>
    <property type="molecule type" value="Genomic_DNA"/>
</dbReference>
<dbReference type="GO" id="GO:0043093">
    <property type="term" value="P:FtsZ-dependent cytokinesis"/>
    <property type="evidence" value="ECO:0007669"/>
    <property type="project" value="UniProtKB-UniRule"/>
</dbReference>
<comment type="similarity">
    <text evidence="5 6">Belongs to the FtsA/MreB family.</text>
</comment>
<dbReference type="Proteomes" id="UP000636888">
    <property type="component" value="Unassembled WGS sequence"/>
</dbReference>
<accession>A0A8J7M175</accession>
<dbReference type="AlphaFoldDB" id="A0A8J7M175"/>
<evidence type="ECO:0000256" key="2">
    <source>
        <dbReference type="ARBA" id="ARBA00022618"/>
    </source>
</evidence>
<dbReference type="SUPFAM" id="SSF53067">
    <property type="entry name" value="Actin-like ATPase domain"/>
    <property type="match status" value="2"/>
</dbReference>
<dbReference type="RefSeq" id="WP_199385585.1">
    <property type="nucleotide sequence ID" value="NZ_JAEMHM010000016.1"/>
</dbReference>
<evidence type="ECO:0000256" key="4">
    <source>
        <dbReference type="ARBA" id="ARBA00023306"/>
    </source>
</evidence>
<feature type="domain" description="SHS2" evidence="7">
    <location>
        <begin position="10"/>
        <end position="195"/>
    </location>
</feature>
<keyword evidence="4 5" id="KW-0131">Cell cycle</keyword>
<sequence>MSSVKRDNLIVGLDIGTTKICAIVGNLTEEGIDIVGIGTSPSRGLRKGVVINIESTVASVKKAIEEAELMAGCEIKSVYAGIAGGHIKGFNSQGVIAIKNREVTTEDVKRVIEAAKAIAIPMDREVIHILPQEFIIDDQDGIREPLGMSGVRLEAKVHIVTGAVASAQNIVKSCNRAGLEVADIVLEQLASSEAVLSADEKELGVALVDIGGGTTDIAIFVDGAIKHTSVLSLGGNHLTNDIAVGLRTPMAEAERIKQKYGCCLSSLVGKDETIEVPSVGGRKPRVLSRQLLCEILEPRVEEIFTLVNREIMKSGLEDQIASGVVITGGSTILEGMPELAEQIFNLPVRRGLPQRIGGLIDVVNSPVYATGVGLVVYGSKNVGVHEFPTVQSDDTVFRRVSRRMREWFGEFF</sequence>
<name>A0A8J7M175_9BACT</name>
<gene>
    <name evidence="5 8" type="primary">ftsA</name>
    <name evidence="8" type="ORF">JFN93_18330</name>
</gene>
<dbReference type="PANTHER" id="PTHR32432">
    <property type="entry name" value="CELL DIVISION PROTEIN FTSA-RELATED"/>
    <property type="match status" value="1"/>
</dbReference>
<protein>
    <recommendedName>
        <fullName evidence="5 6">Cell division protein FtsA</fullName>
    </recommendedName>
</protein>
<comment type="caution">
    <text evidence="8">The sequence shown here is derived from an EMBL/GenBank/DDBJ whole genome shotgun (WGS) entry which is preliminary data.</text>
</comment>
<dbReference type="Pfam" id="PF02491">
    <property type="entry name" value="SHS2_FTSA"/>
    <property type="match status" value="1"/>
</dbReference>
<dbReference type="InterPro" id="IPR043129">
    <property type="entry name" value="ATPase_NBD"/>
</dbReference>
<organism evidence="8 9">
    <name type="scientific">Geomesophilobacter sediminis</name>
    <dbReference type="NCBI Taxonomy" id="2798584"/>
    <lineage>
        <taxon>Bacteria</taxon>
        <taxon>Pseudomonadati</taxon>
        <taxon>Thermodesulfobacteriota</taxon>
        <taxon>Desulfuromonadia</taxon>
        <taxon>Geobacterales</taxon>
        <taxon>Geobacteraceae</taxon>
        <taxon>Geomesophilobacter</taxon>
    </lineage>
</organism>
<keyword evidence="9" id="KW-1185">Reference proteome</keyword>
<evidence type="ECO:0000313" key="9">
    <source>
        <dbReference type="Proteomes" id="UP000636888"/>
    </source>
</evidence>
<proteinExistence type="inferred from homology"/>
<dbReference type="Gene3D" id="3.30.420.40">
    <property type="match status" value="2"/>
</dbReference>
<evidence type="ECO:0000256" key="1">
    <source>
        <dbReference type="ARBA" id="ARBA00022475"/>
    </source>
</evidence>
<evidence type="ECO:0000256" key="6">
    <source>
        <dbReference type="PIRNR" id="PIRNR003101"/>
    </source>
</evidence>
<reference evidence="8" key="1">
    <citation type="submission" date="2020-12" db="EMBL/GenBank/DDBJ databases">
        <title>Geomonas sp. Red875, isolated from river sediment.</title>
        <authorList>
            <person name="Xu Z."/>
            <person name="Zhang Z."/>
            <person name="Masuda Y."/>
            <person name="Itoh H."/>
            <person name="Senoo K."/>
        </authorList>
    </citation>
    <scope>NUCLEOTIDE SEQUENCE</scope>
    <source>
        <strain evidence="8">Red875</strain>
    </source>
</reference>
<dbReference type="NCBIfam" id="NF007009">
    <property type="entry name" value="PRK09472.1"/>
    <property type="match status" value="1"/>
</dbReference>
<dbReference type="NCBIfam" id="TIGR01174">
    <property type="entry name" value="ftsA"/>
    <property type="match status" value="1"/>
</dbReference>
<evidence type="ECO:0000256" key="3">
    <source>
        <dbReference type="ARBA" id="ARBA00023136"/>
    </source>
</evidence>
<keyword evidence="1 5" id="KW-1003">Cell membrane</keyword>
<evidence type="ECO:0000313" key="8">
    <source>
        <dbReference type="EMBL" id="MBJ6726673.1"/>
    </source>
</evidence>
<evidence type="ECO:0000256" key="5">
    <source>
        <dbReference type="HAMAP-Rule" id="MF_02033"/>
    </source>
</evidence>
<comment type="subcellular location">
    <subcellularLocation>
        <location evidence="5">Cell membrane</location>
        <topology evidence="5">Peripheral membrane protein</topology>
        <orientation evidence="5">Cytoplasmic side</orientation>
    </subcellularLocation>
    <text evidence="5">Localizes to the Z ring in an FtsZ-dependent manner. Targeted to the membrane through a conserved C-terminal amphipathic helix.</text>
</comment>
<dbReference type="InterPro" id="IPR003494">
    <property type="entry name" value="SHS2_FtsA"/>
</dbReference>
<evidence type="ECO:0000259" key="7">
    <source>
        <dbReference type="SMART" id="SM00842"/>
    </source>
</evidence>
<comment type="function">
    <text evidence="5 6">Cell division protein that is involved in the assembly of the Z ring. May serve as a membrane anchor for the Z ring.</text>
</comment>
<dbReference type="InterPro" id="IPR050696">
    <property type="entry name" value="FtsA/MreB"/>
</dbReference>
<dbReference type="Gene3D" id="3.30.1490.110">
    <property type="match status" value="1"/>
</dbReference>